<evidence type="ECO:0000256" key="2">
    <source>
        <dbReference type="SAM" id="Coils"/>
    </source>
</evidence>
<feature type="coiled-coil region" evidence="2">
    <location>
        <begin position="89"/>
        <end position="144"/>
    </location>
</feature>
<dbReference type="InterPro" id="IPR007157">
    <property type="entry name" value="PspA_VIPP1"/>
</dbReference>
<feature type="coiled-coil region" evidence="2">
    <location>
        <begin position="28"/>
        <end position="55"/>
    </location>
</feature>
<dbReference type="OrthoDB" id="8844617at2"/>
<evidence type="ECO:0000256" key="3">
    <source>
        <dbReference type="SAM" id="MobiDB-lite"/>
    </source>
</evidence>
<evidence type="ECO:0000313" key="4">
    <source>
        <dbReference type="EMBL" id="AFU99471.1"/>
    </source>
</evidence>
<name>K4KKD1_SIMAS</name>
<evidence type="ECO:0000313" key="5">
    <source>
        <dbReference type="Proteomes" id="UP000000466"/>
    </source>
</evidence>
<keyword evidence="4" id="KW-0830">Ubiquinone</keyword>
<keyword evidence="5" id="KW-1185">Reference proteome</keyword>
<dbReference type="KEGG" id="saga:M5M_11470"/>
<dbReference type="Proteomes" id="UP000000466">
    <property type="component" value="Chromosome"/>
</dbReference>
<proteinExistence type="inferred from homology"/>
<dbReference type="PANTHER" id="PTHR31088:SF9">
    <property type="entry name" value="PHAGE SHOCK PROTEIN A"/>
    <property type="match status" value="1"/>
</dbReference>
<dbReference type="PANTHER" id="PTHR31088">
    <property type="entry name" value="MEMBRANE-ASSOCIATED PROTEIN VIPP1, CHLOROPLASTIC"/>
    <property type="match status" value="1"/>
</dbReference>
<dbReference type="STRING" id="1117647.M5M_11470"/>
<reference evidence="4 5" key="1">
    <citation type="journal article" date="2013" name="Genome Announc.">
        <title>Complete genome sequence of Simiduia agarivorans SA1(T), a marine bacterium able to degrade a variety of polysaccharides.</title>
        <authorList>
            <person name="Lin S.Y."/>
            <person name="Shieh W.Y."/>
            <person name="Chen J.S."/>
            <person name="Tang S.L."/>
        </authorList>
    </citation>
    <scope>NUCLEOTIDE SEQUENCE [LARGE SCALE GENOMIC DNA]</scope>
    <source>
        <strain evidence="5">DSM 21679 / JCM 13881 / BCRC 17597 / SA1</strain>
    </source>
</reference>
<dbReference type="HOGENOM" id="CLU_102201_0_1_6"/>
<organism evidence="4 5">
    <name type="scientific">Simiduia agarivorans (strain DSM 21679 / JCM 13881 / BCRC 17597 / SA1)</name>
    <dbReference type="NCBI Taxonomy" id="1117647"/>
    <lineage>
        <taxon>Bacteria</taxon>
        <taxon>Pseudomonadati</taxon>
        <taxon>Pseudomonadota</taxon>
        <taxon>Gammaproteobacteria</taxon>
        <taxon>Cellvibrionales</taxon>
        <taxon>Cellvibrionaceae</taxon>
        <taxon>Simiduia</taxon>
    </lineage>
</organism>
<evidence type="ECO:0000256" key="1">
    <source>
        <dbReference type="ARBA" id="ARBA00043985"/>
    </source>
</evidence>
<dbReference type="AlphaFoldDB" id="K4KKD1"/>
<feature type="region of interest" description="Disordered" evidence="3">
    <location>
        <begin position="183"/>
        <end position="218"/>
    </location>
</feature>
<feature type="compositionally biased region" description="Low complexity" evidence="3">
    <location>
        <begin position="183"/>
        <end position="200"/>
    </location>
</feature>
<dbReference type="Pfam" id="PF04012">
    <property type="entry name" value="PspA_IM30"/>
    <property type="match status" value="1"/>
</dbReference>
<accession>K4KKD1</accession>
<dbReference type="RefSeq" id="WP_015047635.1">
    <property type="nucleotide sequence ID" value="NC_018868.3"/>
</dbReference>
<dbReference type="eggNOG" id="COG1842">
    <property type="taxonomic scope" value="Bacteria"/>
</dbReference>
<gene>
    <name evidence="4" type="ordered locus">M5M_11470</name>
</gene>
<comment type="similarity">
    <text evidence="1">Belongs to the PspA/Vipp/IM30 family.</text>
</comment>
<dbReference type="EMBL" id="CP003746">
    <property type="protein sequence ID" value="AFU99471.1"/>
    <property type="molecule type" value="Genomic_DNA"/>
</dbReference>
<protein>
    <submittedName>
        <fullName evidence="4">Ubiquinone biosynthesis hydroxylase UbiH/UbiF/VisC/COQ6</fullName>
    </submittedName>
</protein>
<keyword evidence="2" id="KW-0175">Coiled coil</keyword>
<sequence>MNIWAKMMTALKGGINEAGEAVVDSQALRILDQEVREASEALKQSKDSLAEIIAREKLARQKAKDLGAKIEEHEGYALKALEKGDEPLAHEVAVKIADLENQMAQEQEAEADFKANADKLRQVIAQTELNLKRMKQQVDTVKATENVQRAQAAVAERHSGTNSKMRTAMDSLERIKEKQALKAAQMAAAEEMSESSADASLQEKLEKAGITGSGKNADDVLARLKAKKSS</sequence>